<reference evidence="2" key="1">
    <citation type="journal article" date="2022" name="Front. Microbiol.">
        <title>Identification of a novel aminoglycoside O-nucleotidyltransferase AadA33 in Providencia vermicola.</title>
        <authorList>
            <person name="Feng C."/>
            <person name="Gao M."/>
            <person name="Jiang W."/>
            <person name="Shi W."/>
            <person name="Li A."/>
            <person name="Liu S."/>
            <person name="Zhang L."/>
            <person name="Zhang X."/>
            <person name="Li Q."/>
            <person name="Lin H."/>
            <person name="Lu J."/>
            <person name="Li K."/>
            <person name="Zhang H."/>
            <person name="Hu Y."/>
            <person name="Bao Q."/>
            <person name="Lin X."/>
        </authorList>
    </citation>
    <scope>NUCLEOTIDE SEQUENCE</scope>
    <source>
        <strain evidence="2">P13</strain>
    </source>
</reference>
<keyword evidence="1" id="KW-1133">Transmembrane helix</keyword>
<evidence type="ECO:0000313" key="5">
    <source>
        <dbReference type="Proteomes" id="UP001222403"/>
    </source>
</evidence>
<evidence type="ECO:0000256" key="1">
    <source>
        <dbReference type="SAM" id="Phobius"/>
    </source>
</evidence>
<protein>
    <submittedName>
        <fullName evidence="3">Uncharacterized protein</fullName>
    </submittedName>
</protein>
<dbReference type="EMBL" id="CP116222">
    <property type="protein sequence ID" value="WFC08114.1"/>
    <property type="molecule type" value="Genomic_DNA"/>
</dbReference>
<keyword evidence="1" id="KW-0812">Transmembrane</keyword>
<dbReference type="Proteomes" id="UP001057142">
    <property type="component" value="Chromosome"/>
</dbReference>
<dbReference type="AlphaFoldDB" id="A0AAX3S2I0"/>
<keyword evidence="4" id="KW-1185">Reference proteome</keyword>
<reference evidence="3" key="2">
    <citation type="submission" date="2023-01" db="EMBL/GenBank/DDBJ databases">
        <title>The prevalence of carbapenem-resistant bacteria in aquaculture in China and the genetic diversity of carbapenem-resistant genes.</title>
        <authorList>
            <person name="Wen R."/>
        </authorList>
    </citation>
    <scope>NUCLEOTIDE SEQUENCE</scope>
    <source>
        <strain evidence="3">PVA41-chromosome</strain>
    </source>
</reference>
<name>A0AAX3S2I0_9GAMM</name>
<proteinExistence type="predicted"/>
<evidence type="ECO:0000313" key="3">
    <source>
        <dbReference type="EMBL" id="WFC08114.1"/>
    </source>
</evidence>
<dbReference type="RefSeq" id="WP_167520916.1">
    <property type="nucleotide sequence ID" value="NZ_CAXOHT010000003.1"/>
</dbReference>
<sequence length="57" mass="6552">MSWKAVVVIAGFVIYFMVFIVSGVYLLTDNTCAIDKTSLEKRCLKAFEHYKGRQVNF</sequence>
<evidence type="ECO:0000313" key="2">
    <source>
        <dbReference type="EMBL" id="USB35607.1"/>
    </source>
</evidence>
<organism evidence="3 5">
    <name type="scientific">Providencia vermicola</name>
    <dbReference type="NCBI Taxonomy" id="333965"/>
    <lineage>
        <taxon>Bacteria</taxon>
        <taxon>Pseudomonadati</taxon>
        <taxon>Pseudomonadota</taxon>
        <taxon>Gammaproteobacteria</taxon>
        <taxon>Enterobacterales</taxon>
        <taxon>Morganellaceae</taxon>
        <taxon>Providencia</taxon>
    </lineage>
</organism>
<dbReference type="EMBL" id="CP097327">
    <property type="protein sequence ID" value="USB35607.1"/>
    <property type="molecule type" value="Genomic_DNA"/>
</dbReference>
<accession>A0AAX3S2I0</accession>
<feature type="transmembrane region" description="Helical" evidence="1">
    <location>
        <begin position="6"/>
        <end position="27"/>
    </location>
</feature>
<gene>
    <name evidence="2" type="ORF">M5J11_12260</name>
    <name evidence="3" type="ORF">PG365_07015</name>
</gene>
<dbReference type="Proteomes" id="UP001222403">
    <property type="component" value="Chromosome"/>
</dbReference>
<keyword evidence="1" id="KW-0472">Membrane</keyword>
<evidence type="ECO:0000313" key="4">
    <source>
        <dbReference type="Proteomes" id="UP001057142"/>
    </source>
</evidence>